<proteinExistence type="predicted"/>
<sequence>MPADEASAAEKKCVKGRDGKRINPALRENLAFQQRSDKVLLNDPSKFPNQGSRSCLAISATGKRQPSSRERGGRASTRKRPHCAASGHSLSFSVGNARMTERLRRREREENQRRAGGGSAENRGATGGGGGRIGNSNTGAIKLNNEECCRSKYEHGYDLRPRKPVHNE</sequence>
<name>A0AA40FYY0_9HYME</name>
<dbReference type="AlphaFoldDB" id="A0AA40FYY0"/>
<dbReference type="EMBL" id="JAHYIQ010000012">
    <property type="protein sequence ID" value="KAK1127555.1"/>
    <property type="molecule type" value="Genomic_DNA"/>
</dbReference>
<feature type="region of interest" description="Disordered" evidence="1">
    <location>
        <begin position="36"/>
        <end position="140"/>
    </location>
</feature>
<gene>
    <name evidence="2" type="ORF">K0M31_004087</name>
</gene>
<comment type="caution">
    <text evidence="2">The sequence shown here is derived from an EMBL/GenBank/DDBJ whole genome shotgun (WGS) entry which is preliminary data.</text>
</comment>
<dbReference type="Proteomes" id="UP001177670">
    <property type="component" value="Unassembled WGS sequence"/>
</dbReference>
<accession>A0AA40FYY0</accession>
<feature type="compositionally biased region" description="Basic and acidic residues" evidence="1">
    <location>
        <begin position="99"/>
        <end position="113"/>
    </location>
</feature>
<evidence type="ECO:0000313" key="2">
    <source>
        <dbReference type="EMBL" id="KAK1127555.1"/>
    </source>
</evidence>
<evidence type="ECO:0000256" key="1">
    <source>
        <dbReference type="SAM" id="MobiDB-lite"/>
    </source>
</evidence>
<reference evidence="2" key="1">
    <citation type="submission" date="2021-10" db="EMBL/GenBank/DDBJ databases">
        <title>Melipona bicolor Genome sequencing and assembly.</title>
        <authorList>
            <person name="Araujo N.S."/>
            <person name="Arias M.C."/>
        </authorList>
    </citation>
    <scope>NUCLEOTIDE SEQUENCE</scope>
    <source>
        <strain evidence="2">USP_2M_L1-L4_2017</strain>
        <tissue evidence="2">Whole body</tissue>
    </source>
</reference>
<evidence type="ECO:0000313" key="3">
    <source>
        <dbReference type="Proteomes" id="UP001177670"/>
    </source>
</evidence>
<protein>
    <submittedName>
        <fullName evidence="2">Uncharacterized protein</fullName>
    </submittedName>
</protein>
<organism evidence="2 3">
    <name type="scientific">Melipona bicolor</name>
    <dbReference type="NCBI Taxonomy" id="60889"/>
    <lineage>
        <taxon>Eukaryota</taxon>
        <taxon>Metazoa</taxon>
        <taxon>Ecdysozoa</taxon>
        <taxon>Arthropoda</taxon>
        <taxon>Hexapoda</taxon>
        <taxon>Insecta</taxon>
        <taxon>Pterygota</taxon>
        <taxon>Neoptera</taxon>
        <taxon>Endopterygota</taxon>
        <taxon>Hymenoptera</taxon>
        <taxon>Apocrita</taxon>
        <taxon>Aculeata</taxon>
        <taxon>Apoidea</taxon>
        <taxon>Anthophila</taxon>
        <taxon>Apidae</taxon>
        <taxon>Melipona</taxon>
    </lineage>
</organism>
<keyword evidence="3" id="KW-1185">Reference proteome</keyword>
<feature type="compositionally biased region" description="Gly residues" evidence="1">
    <location>
        <begin position="115"/>
        <end position="133"/>
    </location>
</feature>